<dbReference type="EMBL" id="JBHTAP010000001">
    <property type="protein sequence ID" value="MFC7235593.1"/>
    <property type="molecule type" value="Genomic_DNA"/>
</dbReference>
<protein>
    <submittedName>
        <fullName evidence="2">Uncharacterized protein</fullName>
    </submittedName>
</protein>
<organism evidence="2 3">
    <name type="scientific">Halosegnis marinus</name>
    <dbReference type="NCBI Taxonomy" id="3034023"/>
    <lineage>
        <taxon>Archaea</taxon>
        <taxon>Methanobacteriati</taxon>
        <taxon>Methanobacteriota</taxon>
        <taxon>Stenosarchaea group</taxon>
        <taxon>Halobacteria</taxon>
        <taxon>Halobacteriales</taxon>
        <taxon>Natronomonadaceae</taxon>
        <taxon>Halosegnis</taxon>
    </lineage>
</organism>
<comment type="caution">
    <text evidence="2">The sequence shown here is derived from an EMBL/GenBank/DDBJ whole genome shotgun (WGS) entry which is preliminary data.</text>
</comment>
<gene>
    <name evidence="2" type="ORF">ACFQJ4_09740</name>
</gene>
<evidence type="ECO:0000313" key="2">
    <source>
        <dbReference type="EMBL" id="MFC7235593.1"/>
    </source>
</evidence>
<dbReference type="AlphaFoldDB" id="A0ABD5ZQ41"/>
<keyword evidence="1" id="KW-0812">Transmembrane</keyword>
<proteinExistence type="predicted"/>
<keyword evidence="3" id="KW-1185">Reference proteome</keyword>
<feature type="transmembrane region" description="Helical" evidence="1">
    <location>
        <begin position="12"/>
        <end position="34"/>
    </location>
</feature>
<reference evidence="2 3" key="1">
    <citation type="journal article" date="2019" name="Int. J. Syst. Evol. Microbiol.">
        <title>The Global Catalogue of Microorganisms (GCM) 10K type strain sequencing project: providing services to taxonomists for standard genome sequencing and annotation.</title>
        <authorList>
            <consortium name="The Broad Institute Genomics Platform"/>
            <consortium name="The Broad Institute Genome Sequencing Center for Infectious Disease"/>
            <person name="Wu L."/>
            <person name="Ma J."/>
        </authorList>
    </citation>
    <scope>NUCLEOTIDE SEQUENCE [LARGE SCALE GENOMIC DNA]</scope>
    <source>
        <strain evidence="2 3">DT85</strain>
    </source>
</reference>
<keyword evidence="1" id="KW-0472">Membrane</keyword>
<evidence type="ECO:0000256" key="1">
    <source>
        <dbReference type="SAM" id="Phobius"/>
    </source>
</evidence>
<feature type="transmembrane region" description="Helical" evidence="1">
    <location>
        <begin position="77"/>
        <end position="96"/>
    </location>
</feature>
<keyword evidence="1" id="KW-1133">Transmembrane helix</keyword>
<accession>A0ABD5ZQ41</accession>
<feature type="transmembrane region" description="Helical" evidence="1">
    <location>
        <begin position="46"/>
        <end position="65"/>
    </location>
</feature>
<dbReference type="RefSeq" id="WP_276233730.1">
    <property type="nucleotide sequence ID" value="NZ_CP119802.1"/>
</dbReference>
<name>A0ABD5ZQ41_9EURY</name>
<dbReference type="Proteomes" id="UP001596398">
    <property type="component" value="Unassembled WGS sequence"/>
</dbReference>
<sequence length="102" mass="11229">MDANAPAERYLWWATVGEIVLLGWLALLLAASVAGSGGFLAGYSRTVRALVLGFVLVELAVPAWILVDVRRRNLDPVWVHVAAMPLVNLFGLAAYVEERKRR</sequence>
<evidence type="ECO:0000313" key="3">
    <source>
        <dbReference type="Proteomes" id="UP001596398"/>
    </source>
</evidence>
<dbReference type="GeneID" id="79267290"/>